<dbReference type="InParanoid" id="A0A1X7T5Y0"/>
<name>A0A1X7T5Y0_AMPQE</name>
<protein>
    <submittedName>
        <fullName evidence="1">Uncharacterized protein</fullName>
    </submittedName>
</protein>
<accession>A0A1X7T5Y0</accession>
<dbReference type="EnsemblMetazoa" id="Aqu2.1.09642_001">
    <property type="protein sequence ID" value="Aqu2.1.09642_001"/>
    <property type="gene ID" value="Aqu2.1.09642"/>
</dbReference>
<sequence length="107" mass="11858">LEHFSGAMLPTSVTVYRVKFCTTFLRAGIPVSKIDKFRDILDENGLRLAGSKPKSDLIPFMLSEEVQGLKSELTDKPTSVIFEGTCRLGEALAIIVLYQMLLPLNNV</sequence>
<dbReference type="AlphaFoldDB" id="A0A1X7T5Y0"/>
<reference evidence="1" key="1">
    <citation type="submission" date="2017-05" db="UniProtKB">
        <authorList>
            <consortium name="EnsemblMetazoa"/>
        </authorList>
    </citation>
    <scope>IDENTIFICATION</scope>
</reference>
<organism evidence="1">
    <name type="scientific">Amphimedon queenslandica</name>
    <name type="common">Sponge</name>
    <dbReference type="NCBI Taxonomy" id="400682"/>
    <lineage>
        <taxon>Eukaryota</taxon>
        <taxon>Metazoa</taxon>
        <taxon>Porifera</taxon>
        <taxon>Demospongiae</taxon>
        <taxon>Heteroscleromorpha</taxon>
        <taxon>Haplosclerida</taxon>
        <taxon>Niphatidae</taxon>
        <taxon>Amphimedon</taxon>
    </lineage>
</organism>
<evidence type="ECO:0000313" key="1">
    <source>
        <dbReference type="EnsemblMetazoa" id="Aqu2.1.09642_001"/>
    </source>
</evidence>
<proteinExistence type="predicted"/>